<evidence type="ECO:0000313" key="2">
    <source>
        <dbReference type="EMBL" id="SVB69912.1"/>
    </source>
</evidence>
<accession>A0A382G4X0</accession>
<feature type="compositionally biased region" description="Acidic residues" evidence="1">
    <location>
        <begin position="75"/>
        <end position="86"/>
    </location>
</feature>
<feature type="region of interest" description="Disordered" evidence="1">
    <location>
        <begin position="17"/>
        <end position="86"/>
    </location>
</feature>
<feature type="compositionally biased region" description="Basic and acidic residues" evidence="1">
    <location>
        <begin position="56"/>
        <end position="67"/>
    </location>
</feature>
<evidence type="ECO:0000256" key="1">
    <source>
        <dbReference type="SAM" id="MobiDB-lite"/>
    </source>
</evidence>
<proteinExistence type="predicted"/>
<feature type="compositionally biased region" description="Acidic residues" evidence="1">
    <location>
        <begin position="20"/>
        <end position="30"/>
    </location>
</feature>
<sequence length="86" mass="9706">MRAKEFTINIPINIKMSSDGDFEVDTGEQDPDVKTAEHERNPDQAIMVPPGQQELELSKSDQGKDSEIIQQLTYDEVDDPDEEKEG</sequence>
<organism evidence="2">
    <name type="scientific">marine metagenome</name>
    <dbReference type="NCBI Taxonomy" id="408172"/>
    <lineage>
        <taxon>unclassified sequences</taxon>
        <taxon>metagenomes</taxon>
        <taxon>ecological metagenomes</taxon>
    </lineage>
</organism>
<reference evidence="2" key="1">
    <citation type="submission" date="2018-05" db="EMBL/GenBank/DDBJ databases">
        <authorList>
            <person name="Lanie J.A."/>
            <person name="Ng W.-L."/>
            <person name="Kazmierczak K.M."/>
            <person name="Andrzejewski T.M."/>
            <person name="Davidsen T.M."/>
            <person name="Wayne K.J."/>
            <person name="Tettelin H."/>
            <person name="Glass J.I."/>
            <person name="Rusch D."/>
            <person name="Podicherti R."/>
            <person name="Tsui H.-C.T."/>
            <person name="Winkler M.E."/>
        </authorList>
    </citation>
    <scope>NUCLEOTIDE SEQUENCE</scope>
</reference>
<dbReference type="AlphaFoldDB" id="A0A382G4X0"/>
<name>A0A382G4X0_9ZZZZ</name>
<dbReference type="EMBL" id="UINC01053419">
    <property type="protein sequence ID" value="SVB69912.1"/>
    <property type="molecule type" value="Genomic_DNA"/>
</dbReference>
<protein>
    <submittedName>
        <fullName evidence="2">Uncharacterized protein</fullName>
    </submittedName>
</protein>
<gene>
    <name evidence="2" type="ORF">METZ01_LOCUS222766</name>
</gene>
<feature type="compositionally biased region" description="Basic and acidic residues" evidence="1">
    <location>
        <begin position="31"/>
        <end position="42"/>
    </location>
</feature>